<evidence type="ECO:0000313" key="3">
    <source>
        <dbReference type="Proteomes" id="UP001381693"/>
    </source>
</evidence>
<sequence length="53" mass="5321">MGADTQLGVGRAAVRRERGSTAVVCSTGRGVARNGSPPANAPPAVAADEPFDR</sequence>
<gene>
    <name evidence="2" type="ORF">SK128_026697</name>
</gene>
<evidence type="ECO:0000313" key="2">
    <source>
        <dbReference type="EMBL" id="KAK7072311.1"/>
    </source>
</evidence>
<dbReference type="Proteomes" id="UP001381693">
    <property type="component" value="Unassembled WGS sequence"/>
</dbReference>
<accession>A0AAN8WXK6</accession>
<dbReference type="AlphaFoldDB" id="A0AAN8WXK6"/>
<feature type="region of interest" description="Disordered" evidence="1">
    <location>
        <begin position="28"/>
        <end position="53"/>
    </location>
</feature>
<feature type="compositionally biased region" description="Low complexity" evidence="1">
    <location>
        <begin position="42"/>
        <end position="53"/>
    </location>
</feature>
<keyword evidence="3" id="KW-1185">Reference proteome</keyword>
<proteinExistence type="predicted"/>
<name>A0AAN8WXK6_HALRR</name>
<evidence type="ECO:0000256" key="1">
    <source>
        <dbReference type="SAM" id="MobiDB-lite"/>
    </source>
</evidence>
<comment type="caution">
    <text evidence="2">The sequence shown here is derived from an EMBL/GenBank/DDBJ whole genome shotgun (WGS) entry which is preliminary data.</text>
</comment>
<dbReference type="EMBL" id="JAXCGZ010013549">
    <property type="protein sequence ID" value="KAK7072311.1"/>
    <property type="molecule type" value="Genomic_DNA"/>
</dbReference>
<organism evidence="2 3">
    <name type="scientific">Halocaridina rubra</name>
    <name type="common">Hawaiian red shrimp</name>
    <dbReference type="NCBI Taxonomy" id="373956"/>
    <lineage>
        <taxon>Eukaryota</taxon>
        <taxon>Metazoa</taxon>
        <taxon>Ecdysozoa</taxon>
        <taxon>Arthropoda</taxon>
        <taxon>Crustacea</taxon>
        <taxon>Multicrustacea</taxon>
        <taxon>Malacostraca</taxon>
        <taxon>Eumalacostraca</taxon>
        <taxon>Eucarida</taxon>
        <taxon>Decapoda</taxon>
        <taxon>Pleocyemata</taxon>
        <taxon>Caridea</taxon>
        <taxon>Atyoidea</taxon>
        <taxon>Atyidae</taxon>
        <taxon>Halocaridina</taxon>
    </lineage>
</organism>
<protein>
    <submittedName>
        <fullName evidence="2">Uncharacterized protein</fullName>
    </submittedName>
</protein>
<feature type="non-terminal residue" evidence="2">
    <location>
        <position position="53"/>
    </location>
</feature>
<reference evidence="2 3" key="1">
    <citation type="submission" date="2023-11" db="EMBL/GenBank/DDBJ databases">
        <title>Halocaridina rubra genome assembly.</title>
        <authorList>
            <person name="Smith C."/>
        </authorList>
    </citation>
    <scope>NUCLEOTIDE SEQUENCE [LARGE SCALE GENOMIC DNA]</scope>
    <source>
        <strain evidence="2">EP-1</strain>
        <tissue evidence="2">Whole</tissue>
    </source>
</reference>